<feature type="domain" description="Leucine-binding protein" evidence="5">
    <location>
        <begin position="145"/>
        <end position="411"/>
    </location>
</feature>
<keyword evidence="4" id="KW-0472">Membrane</keyword>
<dbReference type="OrthoDB" id="7337537at2"/>
<evidence type="ECO:0000313" key="7">
    <source>
        <dbReference type="Proteomes" id="UP000460272"/>
    </source>
</evidence>
<evidence type="ECO:0000313" key="6">
    <source>
        <dbReference type="EMBL" id="TVY99050.1"/>
    </source>
</evidence>
<dbReference type="PANTHER" id="PTHR30483:SF6">
    <property type="entry name" value="PERIPLASMIC BINDING PROTEIN OF ABC TRANSPORTER FOR NATURAL AMINO ACIDS"/>
    <property type="match status" value="1"/>
</dbReference>
<evidence type="ECO:0000256" key="2">
    <source>
        <dbReference type="ARBA" id="ARBA00022729"/>
    </source>
</evidence>
<name>A0A6P2BN02_9ACTN</name>
<evidence type="ECO:0000256" key="3">
    <source>
        <dbReference type="SAM" id="MobiDB-lite"/>
    </source>
</evidence>
<dbReference type="SUPFAM" id="SSF53822">
    <property type="entry name" value="Periplasmic binding protein-like I"/>
    <property type="match status" value="1"/>
</dbReference>
<keyword evidence="2" id="KW-0732">Signal</keyword>
<dbReference type="Pfam" id="PF13458">
    <property type="entry name" value="Peripla_BP_6"/>
    <property type="match status" value="1"/>
</dbReference>
<gene>
    <name evidence="6" type="ORF">EAS64_42170</name>
</gene>
<evidence type="ECO:0000256" key="1">
    <source>
        <dbReference type="ARBA" id="ARBA00010062"/>
    </source>
</evidence>
<dbReference type="AlphaFoldDB" id="A0A6P2BN02"/>
<dbReference type="CDD" id="cd06268">
    <property type="entry name" value="PBP1_ABC_transporter_LIVBP-like"/>
    <property type="match status" value="1"/>
</dbReference>
<feature type="transmembrane region" description="Helical" evidence="4">
    <location>
        <begin position="106"/>
        <end position="126"/>
    </location>
</feature>
<organism evidence="6 7">
    <name type="scientific">Trebonia kvetii</name>
    <dbReference type="NCBI Taxonomy" id="2480626"/>
    <lineage>
        <taxon>Bacteria</taxon>
        <taxon>Bacillati</taxon>
        <taxon>Actinomycetota</taxon>
        <taxon>Actinomycetes</taxon>
        <taxon>Streptosporangiales</taxon>
        <taxon>Treboniaceae</taxon>
        <taxon>Trebonia</taxon>
    </lineage>
</organism>
<feature type="region of interest" description="Disordered" evidence="3">
    <location>
        <begin position="20"/>
        <end position="64"/>
    </location>
</feature>
<dbReference type="Gene3D" id="3.40.50.2300">
    <property type="match status" value="2"/>
</dbReference>
<keyword evidence="4" id="KW-1133">Transmembrane helix</keyword>
<comment type="similarity">
    <text evidence="1">Belongs to the leucine-binding protein family.</text>
</comment>
<comment type="caution">
    <text evidence="6">The sequence shown here is derived from an EMBL/GenBank/DDBJ whole genome shotgun (WGS) entry which is preliminary data.</text>
</comment>
<protein>
    <submittedName>
        <fullName evidence="6">Amino acid ABC transporter substrate-binding protein</fullName>
    </submittedName>
</protein>
<evidence type="ECO:0000256" key="4">
    <source>
        <dbReference type="SAM" id="Phobius"/>
    </source>
</evidence>
<keyword evidence="7" id="KW-1185">Reference proteome</keyword>
<feature type="region of interest" description="Disordered" evidence="3">
    <location>
        <begin position="76"/>
        <end position="97"/>
    </location>
</feature>
<dbReference type="InterPro" id="IPR051010">
    <property type="entry name" value="BCAA_transport"/>
</dbReference>
<dbReference type="Proteomes" id="UP000460272">
    <property type="component" value="Unassembled WGS sequence"/>
</dbReference>
<dbReference type="InterPro" id="IPR028081">
    <property type="entry name" value="Leu-bd"/>
</dbReference>
<dbReference type="InterPro" id="IPR028082">
    <property type="entry name" value="Peripla_BP_I"/>
</dbReference>
<dbReference type="EMBL" id="RPFW01000014">
    <property type="protein sequence ID" value="TVY99050.1"/>
    <property type="molecule type" value="Genomic_DNA"/>
</dbReference>
<sequence length="542" mass="55554">MSRTLTAAIATRVVAEEGDHAGWRWRPAGAPKSGLPAGPALQPTPPSQLTPQRTATNPTTKRGETMKFTTLVTGPVAGAAGGSRTGNRPAADAGSGFRRAGRRRHAWVLLVVIAVVAALAGCSSSGSTSPSASSSGSAAPGSALTIADVAPFSGPDAVLGPFFFGVCDGATLAINSAGGVLGHKLTCKSADTRGDPADAVPAVNQMFATTPNLALVIGCTSDEAASVVPIINGRKMAMFCMTGQSEFDKVPFPYFYRLVPPDLEESYAMVAIAQKLNYKRIALAFGNDIGSQTFVQPAITALKKAGIVLTTVQTLDLKANTFRTEAEAIIQSHPDAIMTEAFGTADPTLFSEISQFNGGKMIPVIGTSAAISPAFFKSSAAAVGASTFAANFHADNLVVESSGPAYQAFSRILLTEQNQIPGAKGNITAFLSAPGGVHLYDGINLAALAMVMSGSTSPSVYGPDIIKIGDGVPGATVCYAFADCTASLKAGHAIKYEGPGGPTSFDSFHDSTGLFQVDTFSPNGQVNVVGNLTNAQLRALSG</sequence>
<keyword evidence="4" id="KW-0812">Transmembrane</keyword>
<evidence type="ECO:0000259" key="5">
    <source>
        <dbReference type="Pfam" id="PF13458"/>
    </source>
</evidence>
<accession>A0A6P2BN02</accession>
<reference evidence="6 7" key="1">
    <citation type="submission" date="2018-11" db="EMBL/GenBank/DDBJ databases">
        <title>Trebonia kvetii gen.nov., sp.nov., a novel acidophilic actinobacterium, and proposal of the new actinobacterial family Treboniaceae fam. nov.</title>
        <authorList>
            <person name="Rapoport D."/>
            <person name="Sagova-Mareckova M."/>
            <person name="Sedlacek I."/>
            <person name="Provaznik J."/>
            <person name="Kralova S."/>
            <person name="Pavlinic D."/>
            <person name="Benes V."/>
            <person name="Kopecky J."/>
        </authorList>
    </citation>
    <scope>NUCLEOTIDE SEQUENCE [LARGE SCALE GENOMIC DNA]</scope>
    <source>
        <strain evidence="6 7">15Tr583</strain>
    </source>
</reference>
<dbReference type="PANTHER" id="PTHR30483">
    <property type="entry name" value="LEUCINE-SPECIFIC-BINDING PROTEIN"/>
    <property type="match status" value="1"/>
</dbReference>
<proteinExistence type="inferred from homology"/>